<sequence length="349" mass="40929">MVLFLRRHLLNMKNRPLNKELQLRFLKQLSRLLKNGYTLIEALNIIQWDKQLVTTSELVISLLKDGQTIDQALEKANFSQSVISFLYFARMNGNLQASIEKCVYMYEQRLVYSKKFQTTVRYPLILLLTFLILMYFIKQHVLPSFVDLFHSGPSSNVIFSMAFIDILSKGTVILITLLTLSILLWSLLHHKLNIRMRISIYNSIPFFRTYKRMQTSFLFATHFSSLLKTGMPMKEILNMISKQKKLPIISYYSGLMTKELSKGRHVTELLTQLPLLDMQLSIIFQKNTDASTLERDLLIYTELLTEELHRKVTKMITQIQPIFFLVLASFIIFIYVSLMWPMFQLIKTI</sequence>
<dbReference type="Pfam" id="PF00482">
    <property type="entry name" value="T2SSF"/>
    <property type="match status" value="2"/>
</dbReference>
<dbReference type="PANTHER" id="PTHR30012">
    <property type="entry name" value="GENERAL SECRETION PATHWAY PROTEIN"/>
    <property type="match status" value="1"/>
</dbReference>
<evidence type="ECO:0000259" key="8">
    <source>
        <dbReference type="Pfam" id="PF00482"/>
    </source>
</evidence>
<feature type="domain" description="Type II secretion system protein GspF" evidence="8">
    <location>
        <begin position="25"/>
        <end position="137"/>
    </location>
</feature>
<keyword evidence="4 7" id="KW-0812">Transmembrane</keyword>
<keyword evidence="10" id="KW-1185">Reference proteome</keyword>
<evidence type="ECO:0000256" key="3">
    <source>
        <dbReference type="ARBA" id="ARBA00022475"/>
    </source>
</evidence>
<dbReference type="RefSeq" id="WP_390361478.1">
    <property type="nucleotide sequence ID" value="NZ_JBHTKJ010000021.1"/>
</dbReference>
<dbReference type="EMBL" id="JBHTKJ010000021">
    <property type="protein sequence ID" value="MFD1038472.1"/>
    <property type="molecule type" value="Genomic_DNA"/>
</dbReference>
<evidence type="ECO:0000313" key="9">
    <source>
        <dbReference type="EMBL" id="MFD1038472.1"/>
    </source>
</evidence>
<evidence type="ECO:0000256" key="6">
    <source>
        <dbReference type="ARBA" id="ARBA00023136"/>
    </source>
</evidence>
<dbReference type="InterPro" id="IPR042094">
    <property type="entry name" value="T2SS_GspF_sf"/>
</dbReference>
<evidence type="ECO:0000256" key="7">
    <source>
        <dbReference type="SAM" id="Phobius"/>
    </source>
</evidence>
<keyword evidence="3" id="KW-1003">Cell membrane</keyword>
<keyword evidence="6 7" id="KW-0472">Membrane</keyword>
<evidence type="ECO:0000313" key="10">
    <source>
        <dbReference type="Proteomes" id="UP001597040"/>
    </source>
</evidence>
<evidence type="ECO:0000256" key="5">
    <source>
        <dbReference type="ARBA" id="ARBA00022989"/>
    </source>
</evidence>
<comment type="caution">
    <text evidence="9">The sequence shown here is derived from an EMBL/GenBank/DDBJ whole genome shotgun (WGS) entry which is preliminary data.</text>
</comment>
<dbReference type="InterPro" id="IPR018076">
    <property type="entry name" value="T2SS_GspF_dom"/>
</dbReference>
<feature type="domain" description="Type II secretion system protein GspF" evidence="8">
    <location>
        <begin position="219"/>
        <end position="341"/>
    </location>
</feature>
<dbReference type="Proteomes" id="UP001597040">
    <property type="component" value="Unassembled WGS sequence"/>
</dbReference>
<feature type="transmembrane region" description="Helical" evidence="7">
    <location>
        <begin position="322"/>
        <end position="343"/>
    </location>
</feature>
<comment type="similarity">
    <text evidence="2">Belongs to the GSP F family.</text>
</comment>
<dbReference type="InterPro" id="IPR003004">
    <property type="entry name" value="GspF/PilC"/>
</dbReference>
<gene>
    <name evidence="9" type="ORF">ACFQ3N_08690</name>
</gene>
<reference evidence="10" key="1">
    <citation type="journal article" date="2019" name="Int. J. Syst. Evol. Microbiol.">
        <title>The Global Catalogue of Microorganisms (GCM) 10K type strain sequencing project: providing services to taxonomists for standard genome sequencing and annotation.</title>
        <authorList>
            <consortium name="The Broad Institute Genomics Platform"/>
            <consortium name="The Broad Institute Genome Sequencing Center for Infectious Disease"/>
            <person name="Wu L."/>
            <person name="Ma J."/>
        </authorList>
    </citation>
    <scope>NUCLEOTIDE SEQUENCE [LARGE SCALE GENOMIC DNA]</scope>
    <source>
        <strain evidence="10">CCUG 56754</strain>
    </source>
</reference>
<evidence type="ECO:0000256" key="2">
    <source>
        <dbReference type="ARBA" id="ARBA00005745"/>
    </source>
</evidence>
<organism evidence="9 10">
    <name type="scientific">Virgibacillus byunsanensis</name>
    <dbReference type="NCBI Taxonomy" id="570945"/>
    <lineage>
        <taxon>Bacteria</taxon>
        <taxon>Bacillati</taxon>
        <taxon>Bacillota</taxon>
        <taxon>Bacilli</taxon>
        <taxon>Bacillales</taxon>
        <taxon>Bacillaceae</taxon>
        <taxon>Virgibacillus</taxon>
    </lineage>
</organism>
<keyword evidence="5 7" id="KW-1133">Transmembrane helix</keyword>
<name>A0ABW3LKB2_9BACI</name>
<dbReference type="PRINTS" id="PR00812">
    <property type="entry name" value="BCTERIALGSPF"/>
</dbReference>
<accession>A0ABW3LKB2</accession>
<evidence type="ECO:0000256" key="4">
    <source>
        <dbReference type="ARBA" id="ARBA00022692"/>
    </source>
</evidence>
<evidence type="ECO:0000256" key="1">
    <source>
        <dbReference type="ARBA" id="ARBA00004651"/>
    </source>
</evidence>
<protein>
    <submittedName>
        <fullName evidence="9">Type II secretion system F family protein</fullName>
    </submittedName>
</protein>
<dbReference type="PANTHER" id="PTHR30012:SF0">
    <property type="entry name" value="TYPE II SECRETION SYSTEM PROTEIN F-RELATED"/>
    <property type="match status" value="1"/>
</dbReference>
<proteinExistence type="inferred from homology"/>
<feature type="transmembrane region" description="Helical" evidence="7">
    <location>
        <begin position="119"/>
        <end position="137"/>
    </location>
</feature>
<feature type="transmembrane region" description="Helical" evidence="7">
    <location>
        <begin position="157"/>
        <end position="188"/>
    </location>
</feature>
<dbReference type="Gene3D" id="1.20.81.30">
    <property type="entry name" value="Type II secretion system (T2SS), domain F"/>
    <property type="match status" value="2"/>
</dbReference>
<comment type="subcellular location">
    <subcellularLocation>
        <location evidence="1">Cell membrane</location>
        <topology evidence="1">Multi-pass membrane protein</topology>
    </subcellularLocation>
</comment>